<accession>A0A1W6UUX4</accession>
<geneLocation type="plasmid" evidence="1">
    <name>pL289</name>
</geneLocation>
<protein>
    <submittedName>
        <fullName evidence="1">Uncharacterized protein</fullName>
    </submittedName>
</protein>
<organism evidence="1">
    <name type="scientific">Vibrio alginolyticus</name>
    <dbReference type="NCBI Taxonomy" id="663"/>
    <lineage>
        <taxon>Bacteria</taxon>
        <taxon>Pseudomonadati</taxon>
        <taxon>Pseudomonadota</taxon>
        <taxon>Gammaproteobacteria</taxon>
        <taxon>Vibrionales</taxon>
        <taxon>Vibrionaceae</taxon>
        <taxon>Vibrio</taxon>
    </lineage>
</organism>
<dbReference type="RefSeq" id="WP_025767397.1">
    <property type="nucleotide sequence ID" value="NZ_CP017893.1"/>
</dbReference>
<reference evidence="1" key="1">
    <citation type="submission" date="2016-10" db="EMBL/GenBank/DDBJ databases">
        <title>The High Quality Genome of Vibrio alginolyticus K01M1.</title>
        <authorList>
            <person name="Wendling C."/>
            <person name="Chibani C.M."/>
            <person name="Hertel R."/>
            <person name="Sproer C."/>
            <person name="Bunk B."/>
            <person name="Overmann J."/>
            <person name="Roth O."/>
            <person name="Liesegang H."/>
        </authorList>
    </citation>
    <scope>NUCLEOTIDE SEQUENCE</scope>
    <source>
        <strain evidence="1">K05K4</strain>
        <plasmid evidence="1">pL289</plasmid>
    </source>
</reference>
<sequence length="132" mass="14653">MSVSTELKFTSQPYEFIGGEFHTLSLGDVELLSTNNKETAIKWLGIFETTSLSDIFNDKVNERHGLMVQLSCAGSSSLAKSYFEARAIRESLINAYIDSFPANSAARMFAKGNAPHNVSDSLFEKTGWRFSQ</sequence>
<name>A0A1W6UUX4_VIBAL</name>
<proteinExistence type="predicted"/>
<dbReference type="EMBL" id="CP017904">
    <property type="protein sequence ID" value="ARP21712.1"/>
    <property type="molecule type" value="Genomic_DNA"/>
</dbReference>
<keyword evidence="1" id="KW-0614">Plasmid</keyword>
<evidence type="ECO:0000313" key="1">
    <source>
        <dbReference type="EMBL" id="ARP21712.1"/>
    </source>
</evidence>
<dbReference type="AlphaFoldDB" id="A0A1W6UUX4"/>
<gene>
    <name evidence="1" type="ORF">K05K4_50030</name>
</gene>